<evidence type="ECO:0000313" key="3">
    <source>
        <dbReference type="Proteomes" id="UP000831422"/>
    </source>
</evidence>
<feature type="domain" description="Glycosyl transferase family 25" evidence="1">
    <location>
        <begin position="2"/>
        <end position="173"/>
    </location>
</feature>
<name>A0ABY4JVY0_9GAMM</name>
<protein>
    <submittedName>
        <fullName evidence="2">Glycosyltransferase family 25 protein</fullName>
    </submittedName>
</protein>
<accession>A0ABY4JVY0</accession>
<evidence type="ECO:0000259" key="1">
    <source>
        <dbReference type="Pfam" id="PF01755"/>
    </source>
</evidence>
<reference evidence="2 3" key="1">
    <citation type="submission" date="2022-04" db="EMBL/GenBank/DDBJ databases">
        <title>Occurrence of NDM-1-producing Shewanella putrefaciens and Acinetobacter portensis in a dairy farm from China.</title>
        <authorList>
            <person name="Li R."/>
            <person name="Zhang L."/>
        </authorList>
    </citation>
    <scope>NUCLEOTIDE SEQUENCE [LARGE SCALE GENOMIC DNA]</scope>
    <source>
        <strain evidence="2 3">JNE5</strain>
    </source>
</reference>
<dbReference type="RefSeq" id="WP_248101237.1">
    <property type="nucleotide sequence ID" value="NZ_CP096120.1"/>
</dbReference>
<dbReference type="CDD" id="cd06532">
    <property type="entry name" value="Glyco_transf_25"/>
    <property type="match status" value="1"/>
</dbReference>
<dbReference type="Proteomes" id="UP000831422">
    <property type="component" value="Chromosome"/>
</dbReference>
<dbReference type="Pfam" id="PF01755">
    <property type="entry name" value="Glyco_transf_25"/>
    <property type="match status" value="1"/>
</dbReference>
<gene>
    <name evidence="2" type="ORF">MZO21_01230</name>
</gene>
<evidence type="ECO:0000313" key="2">
    <source>
        <dbReference type="EMBL" id="UPO23499.1"/>
    </source>
</evidence>
<dbReference type="InterPro" id="IPR002654">
    <property type="entry name" value="Glyco_trans_25"/>
</dbReference>
<dbReference type="EMBL" id="CP096120">
    <property type="protein sequence ID" value="UPO23499.1"/>
    <property type="molecule type" value="Genomic_DNA"/>
</dbReference>
<proteinExistence type="predicted"/>
<keyword evidence="3" id="KW-1185">Reference proteome</keyword>
<sequence length="250" mass="29289">MKIYVISLISDDLRRENLRKCFPLMYCHFNFINAVNKTQIYSFIEPKNIRQTKVQISNVEIACALSHGLIYKKMISENLESCIVFEDDVLGCDQDIHRLVDIYTRLPKSSILLAGGMDGMKSRKYLYGKAVFPNVYRIDPAYYKFLVRACCYVVPKSIAEKILNIQKNSLIRADEWGEFLKNEKNVYFSPIFHHPLDLAPSHIEFARRQELNGFFKRLLREGLFFTFYKVVDRYVLKKIAKLKGLDSIFK</sequence>
<organism evidence="2 3">
    <name type="scientific">Acinetobacter portensis</name>
    <dbReference type="NCBI Taxonomy" id="1839785"/>
    <lineage>
        <taxon>Bacteria</taxon>
        <taxon>Pseudomonadati</taxon>
        <taxon>Pseudomonadota</taxon>
        <taxon>Gammaproteobacteria</taxon>
        <taxon>Moraxellales</taxon>
        <taxon>Moraxellaceae</taxon>
        <taxon>Acinetobacter</taxon>
    </lineage>
</organism>